<evidence type="ECO:0000313" key="2">
    <source>
        <dbReference type="EMBL" id="KAK7308729.1"/>
    </source>
</evidence>
<organism evidence="2 3">
    <name type="scientific">Canavalia gladiata</name>
    <name type="common">Sword bean</name>
    <name type="synonym">Dolichos gladiatus</name>
    <dbReference type="NCBI Taxonomy" id="3824"/>
    <lineage>
        <taxon>Eukaryota</taxon>
        <taxon>Viridiplantae</taxon>
        <taxon>Streptophyta</taxon>
        <taxon>Embryophyta</taxon>
        <taxon>Tracheophyta</taxon>
        <taxon>Spermatophyta</taxon>
        <taxon>Magnoliopsida</taxon>
        <taxon>eudicotyledons</taxon>
        <taxon>Gunneridae</taxon>
        <taxon>Pentapetalae</taxon>
        <taxon>rosids</taxon>
        <taxon>fabids</taxon>
        <taxon>Fabales</taxon>
        <taxon>Fabaceae</taxon>
        <taxon>Papilionoideae</taxon>
        <taxon>50 kb inversion clade</taxon>
        <taxon>NPAAA clade</taxon>
        <taxon>indigoferoid/millettioid clade</taxon>
        <taxon>Phaseoleae</taxon>
        <taxon>Canavalia</taxon>
    </lineage>
</organism>
<accession>A0AAN9K258</accession>
<gene>
    <name evidence="2" type="ORF">VNO77_42355</name>
</gene>
<protein>
    <submittedName>
        <fullName evidence="2">Uncharacterized protein</fullName>
    </submittedName>
</protein>
<evidence type="ECO:0000256" key="1">
    <source>
        <dbReference type="SAM" id="Phobius"/>
    </source>
</evidence>
<keyword evidence="1" id="KW-0812">Transmembrane</keyword>
<keyword evidence="1" id="KW-0472">Membrane</keyword>
<keyword evidence="3" id="KW-1185">Reference proteome</keyword>
<dbReference type="Proteomes" id="UP001367508">
    <property type="component" value="Unassembled WGS sequence"/>
</dbReference>
<keyword evidence="1" id="KW-1133">Transmembrane helix</keyword>
<feature type="transmembrane region" description="Helical" evidence="1">
    <location>
        <begin position="21"/>
        <end position="36"/>
    </location>
</feature>
<proteinExistence type="predicted"/>
<dbReference type="AlphaFoldDB" id="A0AAN9K258"/>
<reference evidence="2 3" key="1">
    <citation type="submission" date="2024-01" db="EMBL/GenBank/DDBJ databases">
        <title>The genomes of 5 underutilized Papilionoideae crops provide insights into root nodulation and disease resistanc.</title>
        <authorList>
            <person name="Jiang F."/>
        </authorList>
    </citation>
    <scope>NUCLEOTIDE SEQUENCE [LARGE SCALE GENOMIC DNA]</scope>
    <source>
        <strain evidence="2">LVBAO_FW01</strain>
        <tissue evidence="2">Leaves</tissue>
    </source>
</reference>
<sequence length="71" mass="8364">MHVARVTNLVSRKRNREKQRIQYPLSLCLCLFYFRIRTDFPLACIAFPSPLKLMVGEEALLNFLNIQTSDY</sequence>
<comment type="caution">
    <text evidence="2">The sequence shown here is derived from an EMBL/GenBank/DDBJ whole genome shotgun (WGS) entry which is preliminary data.</text>
</comment>
<name>A0AAN9K258_CANGL</name>
<evidence type="ECO:0000313" key="3">
    <source>
        <dbReference type="Proteomes" id="UP001367508"/>
    </source>
</evidence>
<dbReference type="EMBL" id="JAYMYQ010000010">
    <property type="protein sequence ID" value="KAK7308729.1"/>
    <property type="molecule type" value="Genomic_DNA"/>
</dbReference>